<protein>
    <submittedName>
        <fullName evidence="1">Uncharacterized protein</fullName>
    </submittedName>
</protein>
<dbReference type="InParanoid" id="A0A3Q7J025"/>
<accession>A0A3Q7J025</accession>
<dbReference type="STRING" id="4081.A0A3Q7J025"/>
<organism evidence="1">
    <name type="scientific">Solanum lycopersicum</name>
    <name type="common">Tomato</name>
    <name type="synonym">Lycopersicon esculentum</name>
    <dbReference type="NCBI Taxonomy" id="4081"/>
    <lineage>
        <taxon>Eukaryota</taxon>
        <taxon>Viridiplantae</taxon>
        <taxon>Streptophyta</taxon>
        <taxon>Embryophyta</taxon>
        <taxon>Tracheophyta</taxon>
        <taxon>Spermatophyta</taxon>
        <taxon>Magnoliopsida</taxon>
        <taxon>eudicotyledons</taxon>
        <taxon>Gunneridae</taxon>
        <taxon>Pentapetalae</taxon>
        <taxon>asterids</taxon>
        <taxon>lamiids</taxon>
        <taxon>Solanales</taxon>
        <taxon>Solanaceae</taxon>
        <taxon>Solanoideae</taxon>
        <taxon>Solaneae</taxon>
        <taxon>Solanum</taxon>
        <taxon>Solanum subgen. Lycopersicon</taxon>
    </lineage>
</organism>
<dbReference type="AlphaFoldDB" id="A0A3Q7J025"/>
<proteinExistence type="predicted"/>
<dbReference type="EnsemblPlants" id="Solyc11g070055.1.1">
    <property type="protein sequence ID" value="Solyc11g070055.1.1"/>
    <property type="gene ID" value="Solyc11g070055.1"/>
</dbReference>
<reference evidence="1" key="1">
    <citation type="journal article" date="2012" name="Nature">
        <title>The tomato genome sequence provides insights into fleshy fruit evolution.</title>
        <authorList>
            <consortium name="Tomato Genome Consortium"/>
        </authorList>
    </citation>
    <scope>NUCLEOTIDE SEQUENCE [LARGE SCALE GENOMIC DNA]</scope>
    <source>
        <strain evidence="1">cv. Heinz 1706</strain>
    </source>
</reference>
<reference evidence="1" key="2">
    <citation type="submission" date="2019-01" db="UniProtKB">
        <authorList>
            <consortium name="EnsemblPlants"/>
        </authorList>
    </citation>
    <scope>IDENTIFICATION</scope>
    <source>
        <strain evidence="1">cv. Heinz 1706</strain>
    </source>
</reference>
<name>A0A3Q7J025_SOLLC</name>
<keyword evidence="2" id="KW-1185">Reference proteome</keyword>
<evidence type="ECO:0000313" key="1">
    <source>
        <dbReference type="EnsemblPlants" id="Solyc11g070055.1.1"/>
    </source>
</evidence>
<dbReference type="Proteomes" id="UP000004994">
    <property type="component" value="Chromosome 11"/>
</dbReference>
<evidence type="ECO:0000313" key="2">
    <source>
        <dbReference type="Proteomes" id="UP000004994"/>
    </source>
</evidence>
<sequence>MEDRYVRYRESSAISIETAGYKNDPKLIEISKHENVESDSVFIKPVYWKTKICSKWETTGQLPFCDHCHCAHGQLGKLILYSLFLC</sequence>
<dbReference type="Gramene" id="Solyc11g070055.1.1">
    <property type="protein sequence ID" value="Solyc11g070055.1.1"/>
    <property type="gene ID" value="Solyc11g070055.1"/>
</dbReference>